<dbReference type="RefSeq" id="WP_377049890.1">
    <property type="nucleotide sequence ID" value="NZ_JBHLVZ010000013.1"/>
</dbReference>
<dbReference type="InterPro" id="IPR050641">
    <property type="entry name" value="RIFMO-like"/>
</dbReference>
<dbReference type="Gene3D" id="3.50.50.60">
    <property type="entry name" value="FAD/NAD(P)-binding domain"/>
    <property type="match status" value="1"/>
</dbReference>
<dbReference type="InterPro" id="IPR002938">
    <property type="entry name" value="FAD-bd"/>
</dbReference>
<keyword evidence="3" id="KW-0274">FAD</keyword>
<evidence type="ECO:0000256" key="1">
    <source>
        <dbReference type="ARBA" id="ARBA00001974"/>
    </source>
</evidence>
<dbReference type="InterPro" id="IPR036188">
    <property type="entry name" value="FAD/NAD-bd_sf"/>
</dbReference>
<dbReference type="Gene3D" id="3.30.9.10">
    <property type="entry name" value="D-Amino Acid Oxidase, subunit A, domain 2"/>
    <property type="match status" value="1"/>
</dbReference>
<reference evidence="5 6" key="1">
    <citation type="submission" date="2024-09" db="EMBL/GenBank/DDBJ databases">
        <authorList>
            <person name="Sun Q."/>
            <person name="Mori K."/>
        </authorList>
    </citation>
    <scope>NUCLEOTIDE SEQUENCE [LARGE SCALE GENOMIC DNA]</scope>
    <source>
        <strain evidence="5 6">CCM 7468</strain>
    </source>
</reference>
<evidence type="ECO:0000256" key="2">
    <source>
        <dbReference type="ARBA" id="ARBA00022630"/>
    </source>
</evidence>
<dbReference type="Pfam" id="PF21274">
    <property type="entry name" value="Rng_hyd_C"/>
    <property type="match status" value="1"/>
</dbReference>
<sequence length="526" mass="57104">MPDNQDSTQVVIVGGGPVGTGLAIELALRGVRSILVERYPSPQPIPKGQNLTQRTMEHFHFWGAEPALRAARTIPPEYGMGGLTAYGTLLGDYQHDWLKRELVQQFYFKGNERLPQYATEAVLRARAAELPEITTLYGWTAEGVEQDAEGVTVTVAERKGGGRRVLRAAYAVGCDGSKSTVREAADITQTRSDHDRLMVLLVFRSTGLHELLKRYPGKSFYNVLHPDLEGYWQFFGRVDLGTTWFFHAPVPAGTTKDSMDFTALLHRAAGAEFDVAFEHIGFWDLRFAIADQYRRGRLFVAGDAAHSHPPYGGYGINTGLEDAVNLGWKLAASFGGWAPPGLLDTYDAERRPVFASTAGDFIERSIHVDRDFLAEHDPLRDRAAFEAGWAARTSGAATEVASFEPNYEGSPIVLGPAGKPGAVGSHSLAARPGHHLAPQPVASGENVYEALGLGFALLAAEPDGPVARQFRAAAEEMRLPLDVIALGDKARENYAAANVLVRPDQFVAWAGDAADAQAVLERARGG</sequence>
<dbReference type="PANTHER" id="PTHR43004:SF19">
    <property type="entry name" value="BINDING MONOOXYGENASE, PUTATIVE (JCVI)-RELATED"/>
    <property type="match status" value="1"/>
</dbReference>
<keyword evidence="6" id="KW-1185">Reference proteome</keyword>
<dbReference type="PANTHER" id="PTHR43004">
    <property type="entry name" value="TRK SYSTEM POTASSIUM UPTAKE PROTEIN"/>
    <property type="match status" value="1"/>
</dbReference>
<comment type="cofactor">
    <cofactor evidence="1">
        <name>FAD</name>
        <dbReference type="ChEBI" id="CHEBI:57692"/>
    </cofactor>
</comment>
<evidence type="ECO:0000259" key="4">
    <source>
        <dbReference type="Pfam" id="PF01494"/>
    </source>
</evidence>
<proteinExistence type="predicted"/>
<dbReference type="Proteomes" id="UP001589789">
    <property type="component" value="Unassembled WGS sequence"/>
</dbReference>
<evidence type="ECO:0000256" key="3">
    <source>
        <dbReference type="ARBA" id="ARBA00022827"/>
    </source>
</evidence>
<dbReference type="SUPFAM" id="SSF51905">
    <property type="entry name" value="FAD/NAD(P)-binding domain"/>
    <property type="match status" value="1"/>
</dbReference>
<dbReference type="EMBL" id="JBHLVZ010000013">
    <property type="protein sequence ID" value="MFC0385745.1"/>
    <property type="molecule type" value="Genomic_DNA"/>
</dbReference>
<accession>A0ABV6IQ57</accession>
<organism evidence="5 6">
    <name type="scientific">Muricoccus vinaceus</name>
    <dbReference type="NCBI Taxonomy" id="424704"/>
    <lineage>
        <taxon>Bacteria</taxon>
        <taxon>Pseudomonadati</taxon>
        <taxon>Pseudomonadota</taxon>
        <taxon>Alphaproteobacteria</taxon>
        <taxon>Acetobacterales</taxon>
        <taxon>Roseomonadaceae</taxon>
        <taxon>Muricoccus</taxon>
    </lineage>
</organism>
<evidence type="ECO:0000313" key="6">
    <source>
        <dbReference type="Proteomes" id="UP001589789"/>
    </source>
</evidence>
<keyword evidence="2" id="KW-0285">Flavoprotein</keyword>
<evidence type="ECO:0000313" key="5">
    <source>
        <dbReference type="EMBL" id="MFC0385745.1"/>
    </source>
</evidence>
<dbReference type="GO" id="GO:0004497">
    <property type="term" value="F:monooxygenase activity"/>
    <property type="evidence" value="ECO:0007669"/>
    <property type="project" value="UniProtKB-KW"/>
</dbReference>
<name>A0ABV6IQ57_9PROT</name>
<keyword evidence="5" id="KW-0503">Monooxygenase</keyword>
<dbReference type="PRINTS" id="PR00420">
    <property type="entry name" value="RNGMNOXGNASE"/>
</dbReference>
<protein>
    <submittedName>
        <fullName evidence="5">FAD-dependent monooxygenase</fullName>
    </submittedName>
</protein>
<dbReference type="Pfam" id="PF01494">
    <property type="entry name" value="FAD_binding_3"/>
    <property type="match status" value="1"/>
</dbReference>
<keyword evidence="5" id="KW-0560">Oxidoreductase</keyword>
<gene>
    <name evidence="5" type="ORF">ACFFIC_09265</name>
</gene>
<dbReference type="Gene3D" id="3.40.30.120">
    <property type="match status" value="1"/>
</dbReference>
<comment type="caution">
    <text evidence="5">The sequence shown here is derived from an EMBL/GenBank/DDBJ whole genome shotgun (WGS) entry which is preliminary data.</text>
</comment>
<feature type="domain" description="FAD-binding" evidence="4">
    <location>
        <begin position="8"/>
        <end position="355"/>
    </location>
</feature>